<dbReference type="InterPro" id="IPR029510">
    <property type="entry name" value="Ald_DH_CS_GLU"/>
</dbReference>
<keyword evidence="8" id="KW-1185">Reference proteome</keyword>
<evidence type="ECO:0000256" key="4">
    <source>
        <dbReference type="RuleBase" id="RU003345"/>
    </source>
</evidence>
<reference evidence="7" key="2">
    <citation type="submission" date="2020-09" db="EMBL/GenBank/DDBJ databases">
        <authorList>
            <person name="Sun Q."/>
            <person name="Ohkuma M."/>
        </authorList>
    </citation>
    <scope>NUCLEOTIDE SEQUENCE</scope>
    <source>
        <strain evidence="7">JCM 4518</strain>
    </source>
</reference>
<dbReference type="Pfam" id="PF00171">
    <property type="entry name" value="Aldedh"/>
    <property type="match status" value="1"/>
</dbReference>
<dbReference type="SUPFAM" id="SSF53720">
    <property type="entry name" value="ALDH-like"/>
    <property type="match status" value="1"/>
</dbReference>
<dbReference type="AlphaFoldDB" id="A0A918TCL6"/>
<dbReference type="Proteomes" id="UP000644020">
    <property type="component" value="Unassembled WGS sequence"/>
</dbReference>
<evidence type="ECO:0000256" key="5">
    <source>
        <dbReference type="SAM" id="MobiDB-lite"/>
    </source>
</evidence>
<dbReference type="InterPro" id="IPR016161">
    <property type="entry name" value="Ald_DH/histidinol_DH"/>
</dbReference>
<evidence type="ECO:0000313" key="8">
    <source>
        <dbReference type="Proteomes" id="UP000644020"/>
    </source>
</evidence>
<dbReference type="InterPro" id="IPR016160">
    <property type="entry name" value="Ald_DH_CS_CYS"/>
</dbReference>
<name>A0A918TCL6_9ACTN</name>
<dbReference type="FunFam" id="3.40.309.10:FF:000009">
    <property type="entry name" value="Aldehyde dehydrogenase A"/>
    <property type="match status" value="1"/>
</dbReference>
<dbReference type="GO" id="GO:0016620">
    <property type="term" value="F:oxidoreductase activity, acting on the aldehyde or oxo group of donors, NAD or NADP as acceptor"/>
    <property type="evidence" value="ECO:0007669"/>
    <property type="project" value="InterPro"/>
</dbReference>
<keyword evidence="2 4" id="KW-0560">Oxidoreductase</keyword>
<feature type="active site" evidence="3">
    <location>
        <position position="325"/>
    </location>
</feature>
<feature type="region of interest" description="Disordered" evidence="5">
    <location>
        <begin position="1"/>
        <end position="105"/>
    </location>
</feature>
<dbReference type="InterPro" id="IPR016162">
    <property type="entry name" value="Ald_DH_N"/>
</dbReference>
<proteinExistence type="inferred from homology"/>
<comment type="caution">
    <text evidence="7">The sequence shown here is derived from an EMBL/GenBank/DDBJ whole genome shotgun (WGS) entry which is preliminary data.</text>
</comment>
<evidence type="ECO:0000256" key="1">
    <source>
        <dbReference type="ARBA" id="ARBA00009986"/>
    </source>
</evidence>
<dbReference type="Gene3D" id="3.40.309.10">
    <property type="entry name" value="Aldehyde Dehydrogenase, Chain A, domain 2"/>
    <property type="match status" value="1"/>
</dbReference>
<accession>A0A918TCL6</accession>
<reference evidence="7" key="1">
    <citation type="journal article" date="2014" name="Int. J. Syst. Evol. Microbiol.">
        <title>Complete genome sequence of Corynebacterium casei LMG S-19264T (=DSM 44701T), isolated from a smear-ripened cheese.</title>
        <authorList>
            <consortium name="US DOE Joint Genome Institute (JGI-PGF)"/>
            <person name="Walter F."/>
            <person name="Albersmeier A."/>
            <person name="Kalinowski J."/>
            <person name="Ruckert C."/>
        </authorList>
    </citation>
    <scope>NUCLEOTIDE SEQUENCE</scope>
    <source>
        <strain evidence="7">JCM 4518</strain>
    </source>
</reference>
<gene>
    <name evidence="7" type="ORF">GCM10010305_59120</name>
</gene>
<dbReference type="Gene3D" id="3.40.605.10">
    <property type="entry name" value="Aldehyde Dehydrogenase, Chain A, domain 1"/>
    <property type="match status" value="1"/>
</dbReference>
<dbReference type="InterPro" id="IPR015590">
    <property type="entry name" value="Aldehyde_DH_dom"/>
</dbReference>
<dbReference type="InterPro" id="IPR016163">
    <property type="entry name" value="Ald_DH_C"/>
</dbReference>
<sequence length="555" mass="57534">MPTSAPVPLPGPRPDSRTGLPPGSGSGVDPGLDAGPDSRTGPVSGSRSEPVPGSQLDPVSGSRPVPGSRLDPVSVSRPDSRPGPRPARRAAPPVGGGRRREGRFGVVDPATGEVFAEAPDQGPDALDGVVEEARRAWYGWRADPAARTAALLASADAVEAAGDDLARLLTREQGKPLAESAAEVARTAARLRYFAGLAPRTRRIDDGRPVDSEVRWRSLGPVAAIVPWNFPLQLAAAKFAPALAAGNTMVLKPSPFTPLATRALGAVLAAALPEGVLTVVTGHEPLGARLASHPGIRHVTFTGSVPTGRAVARAAADSLARVTLELGGNDAAVLLDDVEVDRIADRLFWAAFRNCGQVCMAVKRVYVPARLHAEVVEALAQRARSVAVGPGLAPGTRLGPVNNAAQLARVERVTERALADGARAAAGGRRLDRPGYFFAPTVLTGVPPGSPVVTEEQFGPVLPVLPYRSLDEAVAAANGTGFGLGGSVWGTDLDRAGAVAERLECGTAWINHHAELSLAQPFAGVKESGVGVAGGPWGFYGNLRPFVVHRPREEP</sequence>
<dbReference type="PROSITE" id="PS00687">
    <property type="entry name" value="ALDEHYDE_DEHYDR_GLU"/>
    <property type="match status" value="1"/>
</dbReference>
<comment type="similarity">
    <text evidence="1 4">Belongs to the aldehyde dehydrogenase family.</text>
</comment>
<evidence type="ECO:0000259" key="6">
    <source>
        <dbReference type="Pfam" id="PF00171"/>
    </source>
</evidence>
<organism evidence="7 8">
    <name type="scientific">Streptomyces termitum</name>
    <dbReference type="NCBI Taxonomy" id="67368"/>
    <lineage>
        <taxon>Bacteria</taxon>
        <taxon>Bacillati</taxon>
        <taxon>Actinomycetota</taxon>
        <taxon>Actinomycetes</taxon>
        <taxon>Kitasatosporales</taxon>
        <taxon>Streptomycetaceae</taxon>
        <taxon>Streptomyces</taxon>
    </lineage>
</organism>
<evidence type="ECO:0000256" key="2">
    <source>
        <dbReference type="ARBA" id="ARBA00023002"/>
    </source>
</evidence>
<dbReference type="EMBL" id="BMUL01000023">
    <property type="protein sequence ID" value="GHB08202.1"/>
    <property type="molecule type" value="Genomic_DNA"/>
</dbReference>
<evidence type="ECO:0000256" key="3">
    <source>
        <dbReference type="PROSITE-ProRule" id="PRU10007"/>
    </source>
</evidence>
<feature type="compositionally biased region" description="Pro residues" evidence="5">
    <location>
        <begin position="1"/>
        <end position="13"/>
    </location>
</feature>
<protein>
    <submittedName>
        <fullName evidence="7">Aldehyde dehydrogenase</fullName>
    </submittedName>
</protein>
<feature type="domain" description="Aldehyde dehydrogenase" evidence="6">
    <location>
        <begin position="102"/>
        <end position="539"/>
    </location>
</feature>
<dbReference type="FunFam" id="3.40.605.10:FF:000007">
    <property type="entry name" value="NAD/NADP-dependent betaine aldehyde dehydrogenase"/>
    <property type="match status" value="1"/>
</dbReference>
<dbReference type="PANTHER" id="PTHR11699">
    <property type="entry name" value="ALDEHYDE DEHYDROGENASE-RELATED"/>
    <property type="match status" value="1"/>
</dbReference>
<dbReference type="CDD" id="cd07106">
    <property type="entry name" value="ALDH_AldA-AAD23400"/>
    <property type="match status" value="1"/>
</dbReference>
<dbReference type="PROSITE" id="PS00070">
    <property type="entry name" value="ALDEHYDE_DEHYDR_CYS"/>
    <property type="match status" value="1"/>
</dbReference>
<evidence type="ECO:0000313" key="7">
    <source>
        <dbReference type="EMBL" id="GHB08202.1"/>
    </source>
</evidence>
<dbReference type="InterPro" id="IPR044086">
    <property type="entry name" value="LUC3-like"/>
</dbReference>